<sequence>MLIIDKYAYTNSLSEKNPYIKTIFSILFLIISLIIENPVYQIAIIATMSIIILSTSKMGISEYLKLLSIPLIFMIMSILAIIISISTEKTDMLTYFTIGSTYIGISKFGLSSALKILARSISCLTCVYFLMLTTPFNQLIQVFKKLHIPDNVIEIAMLIYRFIFIFLEEVHEIYKSQEMKMGYMGMKNSYNSLGLLVNMLYKRMMKRYEDMSIALDMKLFDGKFHI</sequence>
<dbReference type="PANTHER" id="PTHR43723">
    <property type="entry name" value="COBALT TRANSPORT PROTEIN CBIQ"/>
    <property type="match status" value="1"/>
</dbReference>
<dbReference type="InterPro" id="IPR003339">
    <property type="entry name" value="ABC/ECF_trnsptr_transmembrane"/>
</dbReference>
<reference evidence="7 8" key="1">
    <citation type="submission" date="2008-09" db="EMBL/GenBank/DDBJ databases">
        <authorList>
            <person name="Fulton L."/>
            <person name="Clifton S."/>
            <person name="Fulton B."/>
            <person name="Xu J."/>
            <person name="Minx P."/>
            <person name="Pepin K.H."/>
            <person name="Johnson M."/>
            <person name="Thiruvilangam P."/>
            <person name="Bhonagiri V."/>
            <person name="Nash W.E."/>
            <person name="Mardis E.R."/>
            <person name="Wilson R.K."/>
        </authorList>
    </citation>
    <scope>NUCLEOTIDE SEQUENCE [LARGE SCALE GENOMIC DNA]</scope>
    <source>
        <strain evidence="7 8">DSM 13275</strain>
    </source>
</reference>
<keyword evidence="4 6" id="KW-1133">Transmembrane helix</keyword>
<evidence type="ECO:0000313" key="8">
    <source>
        <dbReference type="Proteomes" id="UP000003178"/>
    </source>
</evidence>
<dbReference type="Proteomes" id="UP000003178">
    <property type="component" value="Unassembled WGS sequence"/>
</dbReference>
<dbReference type="GO" id="GO:0043190">
    <property type="term" value="C:ATP-binding cassette (ABC) transporter complex"/>
    <property type="evidence" value="ECO:0007669"/>
    <property type="project" value="InterPro"/>
</dbReference>
<evidence type="ECO:0000256" key="2">
    <source>
        <dbReference type="ARBA" id="ARBA00022475"/>
    </source>
</evidence>
<gene>
    <name evidence="7" type="primary">cbiQ</name>
    <name evidence="7" type="ORF">CLOHIR_01691</name>
</gene>
<evidence type="ECO:0000256" key="4">
    <source>
        <dbReference type="ARBA" id="ARBA00022989"/>
    </source>
</evidence>
<keyword evidence="8" id="KW-1185">Reference proteome</keyword>
<evidence type="ECO:0000256" key="6">
    <source>
        <dbReference type="SAM" id="Phobius"/>
    </source>
</evidence>
<dbReference type="AlphaFoldDB" id="B6G0N5"/>
<dbReference type="GO" id="GO:0006824">
    <property type="term" value="P:cobalt ion transport"/>
    <property type="evidence" value="ECO:0007669"/>
    <property type="project" value="InterPro"/>
</dbReference>
<dbReference type="RefSeq" id="WP_006440551.1">
    <property type="nucleotide sequence ID" value="NZ_DS995358.1"/>
</dbReference>
<dbReference type="NCBIfam" id="TIGR02454">
    <property type="entry name" value="ECF_T_CbiQ"/>
    <property type="match status" value="1"/>
</dbReference>
<comment type="subcellular location">
    <subcellularLocation>
        <location evidence="1">Cell membrane</location>
        <topology evidence="1">Multi-pass membrane protein</topology>
    </subcellularLocation>
</comment>
<dbReference type="HOGENOM" id="CLU_056469_5_3_9"/>
<evidence type="ECO:0000313" key="7">
    <source>
        <dbReference type="EMBL" id="EEA84659.1"/>
    </source>
</evidence>
<protein>
    <submittedName>
        <fullName evidence="7">Cobalt ABC transporter, permease protein CbiQ</fullName>
    </submittedName>
</protein>
<reference evidence="7 8" key="2">
    <citation type="submission" date="2008-10" db="EMBL/GenBank/DDBJ databases">
        <title>Draft genome sequence of Clostridium hiranonis (DSM 13275).</title>
        <authorList>
            <person name="Sudarsanam P."/>
            <person name="Ley R."/>
            <person name="Guruge J."/>
            <person name="Turnbaugh P.J."/>
            <person name="Mahowald M."/>
            <person name="Liep D."/>
            <person name="Gordon J."/>
        </authorList>
    </citation>
    <scope>NUCLEOTIDE SEQUENCE [LARGE SCALE GENOMIC DNA]</scope>
    <source>
        <strain evidence="7 8">DSM 13275</strain>
    </source>
</reference>
<dbReference type="EMBL" id="ABWP01000067">
    <property type="protein sequence ID" value="EEA84659.1"/>
    <property type="molecule type" value="Genomic_DNA"/>
</dbReference>
<keyword evidence="5 6" id="KW-0472">Membrane</keyword>
<proteinExistence type="predicted"/>
<dbReference type="CDD" id="cd16914">
    <property type="entry name" value="EcfT"/>
    <property type="match status" value="1"/>
</dbReference>
<dbReference type="Pfam" id="PF02361">
    <property type="entry name" value="CbiQ"/>
    <property type="match status" value="1"/>
</dbReference>
<feature type="transmembrane region" description="Helical" evidence="6">
    <location>
        <begin position="148"/>
        <end position="167"/>
    </location>
</feature>
<comment type="caution">
    <text evidence="7">The sequence shown here is derived from an EMBL/GenBank/DDBJ whole genome shotgun (WGS) entry which is preliminary data.</text>
</comment>
<dbReference type="STRING" id="500633.CLOHIR_01691"/>
<dbReference type="OrthoDB" id="9815246at2"/>
<evidence type="ECO:0000256" key="5">
    <source>
        <dbReference type="ARBA" id="ARBA00023136"/>
    </source>
</evidence>
<keyword evidence="3 6" id="KW-0812">Transmembrane</keyword>
<organism evidence="7 8">
    <name type="scientific">Peptacetobacter hiranonis (strain DSM 13275 / JCM 10541 / KCTC 15199 / TO-931)</name>
    <name type="common">Clostridium hiranonis</name>
    <dbReference type="NCBI Taxonomy" id="500633"/>
    <lineage>
        <taxon>Bacteria</taxon>
        <taxon>Bacillati</taxon>
        <taxon>Bacillota</taxon>
        <taxon>Clostridia</taxon>
        <taxon>Peptostreptococcales</taxon>
        <taxon>Peptostreptococcaceae</taxon>
        <taxon>Peptacetobacter</taxon>
    </lineage>
</organism>
<name>B6G0N5_PEPHT</name>
<dbReference type="eggNOG" id="COG0619">
    <property type="taxonomic scope" value="Bacteria"/>
</dbReference>
<feature type="transmembrane region" description="Helical" evidence="6">
    <location>
        <begin position="66"/>
        <end position="85"/>
    </location>
</feature>
<accession>B6G0N5</accession>
<evidence type="ECO:0000256" key="3">
    <source>
        <dbReference type="ARBA" id="ARBA00022692"/>
    </source>
</evidence>
<evidence type="ECO:0000256" key="1">
    <source>
        <dbReference type="ARBA" id="ARBA00004651"/>
    </source>
</evidence>
<dbReference type="PANTHER" id="PTHR43723:SF1">
    <property type="entry name" value="COBALT TRANSPORT PROTEIN CBIQ"/>
    <property type="match status" value="1"/>
</dbReference>
<dbReference type="InterPro" id="IPR052770">
    <property type="entry name" value="Cobalt_transport_CbiQ"/>
</dbReference>
<feature type="transmembrane region" description="Helical" evidence="6">
    <location>
        <begin position="92"/>
        <end position="110"/>
    </location>
</feature>
<feature type="transmembrane region" description="Helical" evidence="6">
    <location>
        <begin position="42"/>
        <end position="60"/>
    </location>
</feature>
<dbReference type="InterPro" id="IPR012809">
    <property type="entry name" value="ECF_CbiQ"/>
</dbReference>
<keyword evidence="2" id="KW-1003">Cell membrane</keyword>
<feature type="transmembrane region" description="Helical" evidence="6">
    <location>
        <begin position="18"/>
        <end position="35"/>
    </location>
</feature>
<feature type="transmembrane region" description="Helical" evidence="6">
    <location>
        <begin position="116"/>
        <end position="136"/>
    </location>
</feature>